<evidence type="ECO:0000256" key="1">
    <source>
        <dbReference type="SAM" id="MobiDB-lite"/>
    </source>
</evidence>
<feature type="region of interest" description="Disordered" evidence="1">
    <location>
        <begin position="1"/>
        <end position="20"/>
    </location>
</feature>
<dbReference type="AlphaFoldDB" id="A0ABD1M4A4"/>
<proteinExistence type="predicted"/>
<protein>
    <submittedName>
        <fullName evidence="2">Uncharacterized protein</fullName>
    </submittedName>
</protein>
<feature type="compositionally biased region" description="Basic and acidic residues" evidence="1">
    <location>
        <begin position="8"/>
        <end position="20"/>
    </location>
</feature>
<dbReference type="EMBL" id="JBGMDY010000006">
    <property type="protein sequence ID" value="KAL2330627.1"/>
    <property type="molecule type" value="Genomic_DNA"/>
</dbReference>
<gene>
    <name evidence="2" type="ORF">Fmac_018208</name>
</gene>
<keyword evidence="3" id="KW-1185">Reference proteome</keyword>
<dbReference type="Proteomes" id="UP001603857">
    <property type="component" value="Unassembled WGS sequence"/>
</dbReference>
<evidence type="ECO:0000313" key="3">
    <source>
        <dbReference type="Proteomes" id="UP001603857"/>
    </source>
</evidence>
<reference evidence="2 3" key="1">
    <citation type="submission" date="2024-08" db="EMBL/GenBank/DDBJ databases">
        <title>Insights into the chromosomal genome structure of Flemingia macrophylla.</title>
        <authorList>
            <person name="Ding Y."/>
            <person name="Zhao Y."/>
            <person name="Bi W."/>
            <person name="Wu M."/>
            <person name="Zhao G."/>
            <person name="Gong Y."/>
            <person name="Li W."/>
            <person name="Zhang P."/>
        </authorList>
    </citation>
    <scope>NUCLEOTIDE SEQUENCE [LARGE SCALE GENOMIC DNA]</scope>
    <source>
        <strain evidence="2">DYQJB</strain>
        <tissue evidence="2">Leaf</tissue>
    </source>
</reference>
<comment type="caution">
    <text evidence="2">The sequence shown here is derived from an EMBL/GenBank/DDBJ whole genome shotgun (WGS) entry which is preliminary data.</text>
</comment>
<accession>A0ABD1M4A4</accession>
<name>A0ABD1M4A4_9FABA</name>
<evidence type="ECO:0000313" key="2">
    <source>
        <dbReference type="EMBL" id="KAL2330627.1"/>
    </source>
</evidence>
<sequence>MGGFDANRTAEHGHSEVVVEGDCRPLSETLNKAWKTYERKMKSIPEDSN</sequence>
<organism evidence="2 3">
    <name type="scientific">Flemingia macrophylla</name>
    <dbReference type="NCBI Taxonomy" id="520843"/>
    <lineage>
        <taxon>Eukaryota</taxon>
        <taxon>Viridiplantae</taxon>
        <taxon>Streptophyta</taxon>
        <taxon>Embryophyta</taxon>
        <taxon>Tracheophyta</taxon>
        <taxon>Spermatophyta</taxon>
        <taxon>Magnoliopsida</taxon>
        <taxon>eudicotyledons</taxon>
        <taxon>Gunneridae</taxon>
        <taxon>Pentapetalae</taxon>
        <taxon>rosids</taxon>
        <taxon>fabids</taxon>
        <taxon>Fabales</taxon>
        <taxon>Fabaceae</taxon>
        <taxon>Papilionoideae</taxon>
        <taxon>50 kb inversion clade</taxon>
        <taxon>NPAAA clade</taxon>
        <taxon>indigoferoid/millettioid clade</taxon>
        <taxon>Phaseoleae</taxon>
        <taxon>Flemingia</taxon>
    </lineage>
</organism>